<dbReference type="GO" id="GO:0006954">
    <property type="term" value="P:inflammatory response"/>
    <property type="evidence" value="ECO:0007669"/>
    <property type="project" value="UniProtKB-KW"/>
</dbReference>
<evidence type="ECO:0000313" key="8">
    <source>
        <dbReference type="Proteomes" id="UP000694700"/>
    </source>
</evidence>
<evidence type="ECO:0000256" key="3">
    <source>
        <dbReference type="ARBA" id="ARBA00022588"/>
    </source>
</evidence>
<sequence length="149" mass="17253">NSPWWLRLLEALEHATFKTSLRQSRGEPVALFQTLRQPSDQRLAFIKVVSYILCGQCRRDLPFCNLFSLFLLKHRAELIRRVSLVEPIADDMKPLIGEEKYQMILNSGTSPAKMRALLDYLTTPKLKDKLYQSLVKHEQFVVEYLEGSG</sequence>
<dbReference type="InterPro" id="IPR011029">
    <property type="entry name" value="DEATH-like_dom_sf"/>
</dbReference>
<reference evidence="7" key="1">
    <citation type="submission" date="2025-08" db="UniProtKB">
        <authorList>
            <consortium name="Ensembl"/>
        </authorList>
    </citation>
    <scope>IDENTIFICATION</scope>
</reference>
<evidence type="ECO:0000256" key="2">
    <source>
        <dbReference type="ARBA" id="ARBA00022490"/>
    </source>
</evidence>
<comment type="subcellular location">
    <subcellularLocation>
        <location evidence="1">Cytoplasm</location>
        <location evidence="1">Cytosol</location>
    </subcellularLocation>
</comment>
<keyword evidence="2" id="KW-0963">Cytoplasm</keyword>
<dbReference type="GO" id="GO:0005829">
    <property type="term" value="C:cytosol"/>
    <property type="evidence" value="ECO:0007669"/>
    <property type="project" value="UniProtKB-SubCell"/>
</dbReference>
<dbReference type="GO" id="GO:0042981">
    <property type="term" value="P:regulation of apoptotic process"/>
    <property type="evidence" value="ECO:0007669"/>
    <property type="project" value="InterPro"/>
</dbReference>
<dbReference type="Pfam" id="PF00619">
    <property type="entry name" value="CARD"/>
    <property type="match status" value="1"/>
</dbReference>
<keyword evidence="5" id="KW-0395">Inflammatory response</keyword>
<organism evidence="7 8">
    <name type="scientific">Cyprinus carpio</name>
    <name type="common">Common carp</name>
    <dbReference type="NCBI Taxonomy" id="7962"/>
    <lineage>
        <taxon>Eukaryota</taxon>
        <taxon>Metazoa</taxon>
        <taxon>Chordata</taxon>
        <taxon>Craniata</taxon>
        <taxon>Vertebrata</taxon>
        <taxon>Euteleostomi</taxon>
        <taxon>Actinopterygii</taxon>
        <taxon>Neopterygii</taxon>
        <taxon>Teleostei</taxon>
        <taxon>Ostariophysi</taxon>
        <taxon>Cypriniformes</taxon>
        <taxon>Cyprinidae</taxon>
        <taxon>Cyprininae</taxon>
        <taxon>Cyprinus</taxon>
    </lineage>
</organism>
<keyword evidence="4" id="KW-0391">Immunity</keyword>
<dbReference type="Gene3D" id="1.10.533.10">
    <property type="entry name" value="Death Domain, Fas"/>
    <property type="match status" value="1"/>
</dbReference>
<dbReference type="InterPro" id="IPR001315">
    <property type="entry name" value="CARD"/>
</dbReference>
<evidence type="ECO:0000313" key="7">
    <source>
        <dbReference type="Ensembl" id="ENSCCRP00015025890.1"/>
    </source>
</evidence>
<accession>A0A8C1TS67</accession>
<dbReference type="Proteomes" id="UP000694700">
    <property type="component" value="Unplaced"/>
</dbReference>
<dbReference type="PANTHER" id="PTHR46985">
    <property type="entry name" value="NACHT, LRR AND PYD DOMAINS-CONTAINING PROTEIN 1"/>
    <property type="match status" value="1"/>
</dbReference>
<evidence type="ECO:0000256" key="1">
    <source>
        <dbReference type="ARBA" id="ARBA00004514"/>
    </source>
</evidence>
<dbReference type="SUPFAM" id="SSF47986">
    <property type="entry name" value="DEATH domain"/>
    <property type="match status" value="1"/>
</dbReference>
<dbReference type="PANTHER" id="PTHR46985:SF2">
    <property type="entry name" value="APOPTOSIS-ASSOCIATED SPECK-LIKE PROTEIN CONTAINING A CARD"/>
    <property type="match status" value="1"/>
</dbReference>
<proteinExistence type="predicted"/>
<dbReference type="AlphaFoldDB" id="A0A8C1TS67"/>
<evidence type="ECO:0000259" key="6">
    <source>
        <dbReference type="Pfam" id="PF00619"/>
    </source>
</evidence>
<keyword evidence="3" id="KW-0399">Innate immunity</keyword>
<dbReference type="GO" id="GO:0045087">
    <property type="term" value="P:innate immune response"/>
    <property type="evidence" value="ECO:0007669"/>
    <property type="project" value="UniProtKB-KW"/>
</dbReference>
<name>A0A8C1TS67_CYPCA</name>
<evidence type="ECO:0000256" key="5">
    <source>
        <dbReference type="ARBA" id="ARBA00023198"/>
    </source>
</evidence>
<protein>
    <recommendedName>
        <fullName evidence="6">CARD domain-containing protein</fullName>
    </recommendedName>
</protein>
<dbReference type="Ensembl" id="ENSCCRT00015026816.1">
    <property type="protein sequence ID" value="ENSCCRP00015025890.1"/>
    <property type="gene ID" value="ENSCCRG00015010964.1"/>
</dbReference>
<dbReference type="InterPro" id="IPR051249">
    <property type="entry name" value="NLRP_Inflammasome"/>
</dbReference>
<evidence type="ECO:0000256" key="4">
    <source>
        <dbReference type="ARBA" id="ARBA00022859"/>
    </source>
</evidence>
<feature type="domain" description="CARD" evidence="6">
    <location>
        <begin position="70"/>
        <end position="147"/>
    </location>
</feature>